<evidence type="ECO:0008006" key="4">
    <source>
        <dbReference type="Google" id="ProtNLM"/>
    </source>
</evidence>
<dbReference type="InterPro" id="IPR010718">
    <property type="entry name" value="DUF1294"/>
</dbReference>
<keyword evidence="1" id="KW-1133">Transmembrane helix</keyword>
<evidence type="ECO:0000256" key="1">
    <source>
        <dbReference type="SAM" id="Phobius"/>
    </source>
</evidence>
<comment type="caution">
    <text evidence="2">The sequence shown here is derived from an EMBL/GenBank/DDBJ whole genome shotgun (WGS) entry which is preliminary data.</text>
</comment>
<organism evidence="2 3">
    <name type="scientific">Arenimonas donghaensis DSM 18148 = HO3-R19</name>
    <dbReference type="NCBI Taxonomy" id="1121014"/>
    <lineage>
        <taxon>Bacteria</taxon>
        <taxon>Pseudomonadati</taxon>
        <taxon>Pseudomonadota</taxon>
        <taxon>Gammaproteobacteria</taxon>
        <taxon>Lysobacterales</taxon>
        <taxon>Lysobacteraceae</taxon>
        <taxon>Arenimonas</taxon>
    </lineage>
</organism>
<name>A0A087ML21_9GAMM</name>
<evidence type="ECO:0000313" key="3">
    <source>
        <dbReference type="Proteomes" id="UP000029085"/>
    </source>
</evidence>
<reference evidence="2 3" key="2">
    <citation type="journal article" date="2015" name="Stand. Genomic Sci.">
        <title>High quality draft genomic sequence of Arenimonas donghaensis DSM 18148(T).</title>
        <authorList>
            <person name="Chen F."/>
            <person name="Wang H."/>
            <person name="Cao Y."/>
            <person name="Li X."/>
            <person name="Wang G."/>
        </authorList>
    </citation>
    <scope>NUCLEOTIDE SEQUENCE [LARGE SCALE GENOMIC DNA]</scope>
    <source>
        <strain evidence="2 3">HO3-R19</strain>
    </source>
</reference>
<sequence length="160" mass="17272">MSGDLISYLPTTDQRGRLKARQIRHAGQKVAVPRSPSRVPRAALGIAALALCTALALFRVIPFLLLVAIAGLSLLAYLMYWVDKSAAQRGGQRTPESTLHLVSLAGGWPGALVAQQHFRHKTIKQSFQSVFWGTVFLNVLAVTWLVKSGVAAELARSLSG</sequence>
<keyword evidence="1" id="KW-0812">Transmembrane</keyword>
<evidence type="ECO:0000313" key="2">
    <source>
        <dbReference type="EMBL" id="KFL37574.1"/>
    </source>
</evidence>
<feature type="transmembrane region" description="Helical" evidence="1">
    <location>
        <begin position="63"/>
        <end position="82"/>
    </location>
</feature>
<proteinExistence type="predicted"/>
<keyword evidence="3" id="KW-1185">Reference proteome</keyword>
<accession>A0A087ML21</accession>
<protein>
    <recommendedName>
        <fullName evidence="4">DUF1294 domain-containing protein</fullName>
    </recommendedName>
</protein>
<dbReference type="Proteomes" id="UP000029085">
    <property type="component" value="Unassembled WGS sequence"/>
</dbReference>
<keyword evidence="1" id="KW-0472">Membrane</keyword>
<dbReference type="Pfam" id="PF06961">
    <property type="entry name" value="DUF1294"/>
    <property type="match status" value="1"/>
</dbReference>
<gene>
    <name evidence="2" type="ORF">N788_09305</name>
</gene>
<dbReference type="AlphaFoldDB" id="A0A087ML21"/>
<feature type="transmembrane region" description="Helical" evidence="1">
    <location>
        <begin position="39"/>
        <end position="57"/>
    </location>
</feature>
<feature type="transmembrane region" description="Helical" evidence="1">
    <location>
        <begin position="129"/>
        <end position="146"/>
    </location>
</feature>
<reference evidence="3" key="1">
    <citation type="submission" date="2013-08" db="EMBL/GenBank/DDBJ databases">
        <title>Genome sequencing of Arenimonas donghaensis.</title>
        <authorList>
            <person name="Chen F."/>
            <person name="Wang G."/>
        </authorList>
    </citation>
    <scope>NUCLEOTIDE SEQUENCE [LARGE SCALE GENOMIC DNA]</scope>
    <source>
        <strain evidence="3">HO3-R19</strain>
    </source>
</reference>
<dbReference type="EMBL" id="AVCJ01000002">
    <property type="protein sequence ID" value="KFL37574.1"/>
    <property type="molecule type" value="Genomic_DNA"/>
</dbReference>